<dbReference type="EMBL" id="LT963397">
    <property type="protein sequence ID" value="SOS30133.1"/>
    <property type="molecule type" value="Genomic_DNA"/>
</dbReference>
<evidence type="ECO:0000259" key="1">
    <source>
        <dbReference type="Pfam" id="PF01656"/>
    </source>
</evidence>
<dbReference type="Pfam" id="PF01656">
    <property type="entry name" value="CbiA"/>
    <property type="match status" value="1"/>
</dbReference>
<gene>
    <name evidence="2" type="ORF">PL963_P200010</name>
</gene>
<dbReference type="PIRSF" id="PIRSF009320">
    <property type="entry name" value="Nuc_binding_HP_1000"/>
    <property type="match status" value="1"/>
</dbReference>
<dbReference type="Proteomes" id="UP000239025">
    <property type="component" value="Plasmid PP2"/>
</dbReference>
<dbReference type="RefSeq" id="WP_065348657.1">
    <property type="nucleotide sequence ID" value="NZ_LT222315.1"/>
</dbReference>
<reference evidence="3" key="1">
    <citation type="submission" date="2017-11" db="EMBL/GenBank/DDBJ databases">
        <authorList>
            <person name="Blom J."/>
        </authorList>
    </citation>
    <scope>NUCLEOTIDE SEQUENCE [LARGE SCALE GENOMIC DNA]</scope>
    <source>
        <plasmid evidence="3">PP2</plasmid>
    </source>
</reference>
<evidence type="ECO:0000313" key="3">
    <source>
        <dbReference type="Proteomes" id="UP000239025"/>
    </source>
</evidence>
<evidence type="ECO:0000313" key="2">
    <source>
        <dbReference type="EMBL" id="SOS30133.1"/>
    </source>
</evidence>
<dbReference type="InterPro" id="IPR002586">
    <property type="entry name" value="CobQ/CobB/MinD/ParA_Nub-bd_dom"/>
</dbReference>
<proteinExistence type="predicted"/>
<feature type="domain" description="CobQ/CobB/MinD/ParA nucleotide binding" evidence="1">
    <location>
        <begin position="10"/>
        <end position="133"/>
    </location>
</feature>
<dbReference type="AlphaFoldDB" id="A0A193SGS3"/>
<protein>
    <submittedName>
        <fullName evidence="2">Partition protein parA</fullName>
    </submittedName>
</protein>
<sequence length="216" mass="23184">MLPPLAIGCISQKGGAWKSTIARALATTYTAAGWETKIIDLDTKQATATNWQQRRLLANIEPAIPVQLFGNVATAVSRAGDADLYIFDGPANATEETVKIAKASNLLILPTGLTLDDLDPQIALANALADLHGVPVDRIVFALCKATKRDAATDAAREYLGKTRFATLAGSIQHQDCYADAMNKGRSVTETSFRSPRAKAMEVIQSAVDHFSRLTK</sequence>
<keyword evidence="2" id="KW-0614">Plasmid</keyword>
<dbReference type="InterPro" id="IPR027417">
    <property type="entry name" value="P-loop_NTPase"/>
</dbReference>
<organism evidence="2 3">
    <name type="scientific">Pseudomonas cerasi</name>
    <dbReference type="NCBI Taxonomy" id="1583341"/>
    <lineage>
        <taxon>Bacteria</taxon>
        <taxon>Pseudomonadati</taxon>
        <taxon>Pseudomonadota</taxon>
        <taxon>Gammaproteobacteria</taxon>
        <taxon>Pseudomonadales</taxon>
        <taxon>Pseudomonadaceae</taxon>
        <taxon>Pseudomonas</taxon>
    </lineage>
</organism>
<dbReference type="CDD" id="cd02042">
    <property type="entry name" value="ParAB_family"/>
    <property type="match status" value="1"/>
</dbReference>
<accession>A0A193SGS3</accession>
<geneLocation type="plasmid" evidence="2 3">
    <name>PP2</name>
</geneLocation>
<name>A0A193SGS3_9PSED</name>
<dbReference type="SUPFAM" id="SSF52540">
    <property type="entry name" value="P-loop containing nucleoside triphosphate hydrolases"/>
    <property type="match status" value="1"/>
</dbReference>
<keyword evidence="3" id="KW-1185">Reference proteome</keyword>
<dbReference type="Gene3D" id="3.40.50.300">
    <property type="entry name" value="P-loop containing nucleotide triphosphate hydrolases"/>
    <property type="match status" value="1"/>
</dbReference>